<gene>
    <name evidence="3" type="ORF">B4099_1577</name>
</gene>
<feature type="region of interest" description="Disordered" evidence="2">
    <location>
        <begin position="121"/>
        <end position="156"/>
    </location>
</feature>
<reference evidence="3 4" key="1">
    <citation type="submission" date="2016-01" db="EMBL/GenBank/DDBJ databases">
        <title>Genome Sequences of Twelve Sporeforming Bacillus Species Isolated from Foods.</title>
        <authorList>
            <person name="Berendsen E.M."/>
            <person name="Wells-Bennik M.H."/>
            <person name="Krawcyk A.O."/>
            <person name="De Jong A."/>
            <person name="Holsappel S."/>
            <person name="Eijlander R.T."/>
            <person name="Kuipers O.P."/>
        </authorList>
    </citation>
    <scope>NUCLEOTIDE SEQUENCE [LARGE SCALE GENOMIC DNA]</scope>
    <source>
        <strain evidence="3 4">B4099</strain>
    </source>
</reference>
<feature type="coiled-coil region" evidence="1">
    <location>
        <begin position="73"/>
        <end position="100"/>
    </location>
</feature>
<dbReference type="Pfam" id="PF17261">
    <property type="entry name" value="DUF5327"/>
    <property type="match status" value="1"/>
</dbReference>
<dbReference type="EMBL" id="LQYI01000067">
    <property type="protein sequence ID" value="KYC67647.1"/>
    <property type="molecule type" value="Genomic_DNA"/>
</dbReference>
<protein>
    <submittedName>
        <fullName evidence="3">Uncharacterized protein</fullName>
    </submittedName>
</protein>
<evidence type="ECO:0000256" key="2">
    <source>
        <dbReference type="SAM" id="MobiDB-lite"/>
    </source>
</evidence>
<dbReference type="RefSeq" id="WP_244490588.1">
    <property type="nucleotide sequence ID" value="NZ_LQYI01000067.1"/>
</dbReference>
<evidence type="ECO:0000313" key="3">
    <source>
        <dbReference type="EMBL" id="KYC67647.1"/>
    </source>
</evidence>
<evidence type="ECO:0000313" key="4">
    <source>
        <dbReference type="Proteomes" id="UP000075304"/>
    </source>
</evidence>
<dbReference type="AlphaFoldDB" id="A0A150KDJ8"/>
<sequence>MAAVILAEGKGGYQRKETLSGPAPCRHDAIGRMKLSHHKSSPMLHVTRHQQWDGKTTGHKFSGWKLNRGADMAITTEMLLKKMEQELAKAKQAMPAEQLREHIYAVKALCEVLLESGKAVQPEQPLPAGPSVPKPVLNPEPLKTEDGANGDSIFDF</sequence>
<proteinExistence type="predicted"/>
<dbReference type="PATRIC" id="fig|1398.25.peg.3451"/>
<organism evidence="3 4">
    <name type="scientific">Heyndrickxia coagulans</name>
    <name type="common">Weizmannia coagulans</name>
    <dbReference type="NCBI Taxonomy" id="1398"/>
    <lineage>
        <taxon>Bacteria</taxon>
        <taxon>Bacillati</taxon>
        <taxon>Bacillota</taxon>
        <taxon>Bacilli</taxon>
        <taxon>Bacillales</taxon>
        <taxon>Bacillaceae</taxon>
        <taxon>Heyndrickxia</taxon>
    </lineage>
</organism>
<dbReference type="Proteomes" id="UP000075304">
    <property type="component" value="Unassembled WGS sequence"/>
</dbReference>
<evidence type="ECO:0000256" key="1">
    <source>
        <dbReference type="SAM" id="Coils"/>
    </source>
</evidence>
<accession>A0A150KDJ8</accession>
<name>A0A150KDJ8_HEYCO</name>
<dbReference type="InterPro" id="IPR035218">
    <property type="entry name" value="DUF5327"/>
</dbReference>
<keyword evidence="1" id="KW-0175">Coiled coil</keyword>
<feature type="compositionally biased region" description="Pro residues" evidence="2">
    <location>
        <begin position="124"/>
        <end position="138"/>
    </location>
</feature>
<comment type="caution">
    <text evidence="3">The sequence shown here is derived from an EMBL/GenBank/DDBJ whole genome shotgun (WGS) entry which is preliminary data.</text>
</comment>